<evidence type="ECO:0000313" key="2">
    <source>
        <dbReference type="EMBL" id="CAL8119196.1"/>
    </source>
</evidence>
<evidence type="ECO:0000256" key="1">
    <source>
        <dbReference type="SAM" id="MobiDB-lite"/>
    </source>
</evidence>
<reference evidence="2 3" key="1">
    <citation type="submission" date="2024-08" db="EMBL/GenBank/DDBJ databases">
        <authorList>
            <person name="Cucini C."/>
            <person name="Frati F."/>
        </authorList>
    </citation>
    <scope>NUCLEOTIDE SEQUENCE [LARGE SCALE GENOMIC DNA]</scope>
</reference>
<keyword evidence="3" id="KW-1185">Reference proteome</keyword>
<evidence type="ECO:0000313" key="3">
    <source>
        <dbReference type="Proteomes" id="UP001642540"/>
    </source>
</evidence>
<protein>
    <submittedName>
        <fullName evidence="2">Uncharacterized protein</fullName>
    </submittedName>
</protein>
<feature type="region of interest" description="Disordered" evidence="1">
    <location>
        <begin position="333"/>
        <end position="365"/>
    </location>
</feature>
<feature type="compositionally biased region" description="Basic and acidic residues" evidence="1">
    <location>
        <begin position="991"/>
        <end position="1006"/>
    </location>
</feature>
<feature type="compositionally biased region" description="Acidic residues" evidence="1">
    <location>
        <begin position="337"/>
        <end position="355"/>
    </location>
</feature>
<proteinExistence type="predicted"/>
<gene>
    <name evidence="2" type="ORF">ODALV1_LOCUS18438</name>
</gene>
<organism evidence="2 3">
    <name type="scientific">Orchesella dallaii</name>
    <dbReference type="NCBI Taxonomy" id="48710"/>
    <lineage>
        <taxon>Eukaryota</taxon>
        <taxon>Metazoa</taxon>
        <taxon>Ecdysozoa</taxon>
        <taxon>Arthropoda</taxon>
        <taxon>Hexapoda</taxon>
        <taxon>Collembola</taxon>
        <taxon>Entomobryomorpha</taxon>
        <taxon>Entomobryoidea</taxon>
        <taxon>Orchesellidae</taxon>
        <taxon>Orchesellinae</taxon>
        <taxon>Orchesella</taxon>
    </lineage>
</organism>
<comment type="caution">
    <text evidence="2">The sequence shown here is derived from an EMBL/GenBank/DDBJ whole genome shotgun (WGS) entry which is preliminary data.</text>
</comment>
<dbReference type="EMBL" id="CAXLJM020000058">
    <property type="protein sequence ID" value="CAL8119196.1"/>
    <property type="molecule type" value="Genomic_DNA"/>
</dbReference>
<feature type="compositionally biased region" description="Acidic residues" evidence="1">
    <location>
        <begin position="727"/>
        <end position="746"/>
    </location>
</feature>
<dbReference type="Proteomes" id="UP001642540">
    <property type="component" value="Unassembled WGS sequence"/>
</dbReference>
<feature type="region of interest" description="Disordered" evidence="1">
    <location>
        <begin position="959"/>
        <end position="1029"/>
    </location>
</feature>
<feature type="region of interest" description="Disordered" evidence="1">
    <location>
        <begin position="712"/>
        <end position="772"/>
    </location>
</feature>
<name>A0ABP1R4G7_9HEXA</name>
<accession>A0ABP1R4G7</accession>
<sequence length="1029" mass="116755">MDSETLPKASILTCRLLNKQVKLIVDNELLGSRKPSWLTEAFTLLTSSDIQQFMKKFEGMRRSHGSLKPLFASHLNLLAGTANMNTLELLRNYGPLLQKVRLAITHSDECPLPFPTRIHMFTALNYLPNVVALTLAFEKLNCKFHGRYWESDESAASFLEPFLKACGSQLKKLTSHQYFINNLGFDAISVANIPNIQELTLNLVNFEGNFAVQSLCFMQMLKLQRLLINRDKDGHYRDETEDPWGNNDEDLLSTASMYKDTLEELQLYKIINSKGLKGLHIDLKKAIFPKLKGLTVSADNVDSDMWKLFRTQFPNLEWIRFEPGVKYNSVVLRSDSDSSDLEEEDSSDSEEEEEEPHPQPPIPDAAVRKRFYDMFPKLNSLIWVKKQREGTGRAPLQISFSRPMHRSASAKPSIRKEMPEYKSDLVLGKAYGHQHHEHGAGPRLPAGKPLPEIDAVKLLGREERYGSGKEQRRCLMTGTWIWTGFLVKRLKNVFQLRRSGMEKSNMKNQLQMRRKEGLEYRKSTRAEKLVNEEVDKFANEEQVEKIAADAPLTKPEISSRALKLIIGEEQCLADEPENKGENFEEYIPHMEDRVEEYKESIPVEKSVTEMGVEKPFNEKVVAKLANKDEVEELRSDEVVDKLANKEGIEKIEKSCAVPMVIGVEDLEKSDEVTQSMDDNDLEYLDTQLILENEFEQSIAAEKELGESTLIVKEKAGDHGESTQAETENGEEEEHESLAVLEDENEEYRESTPAVEEKGGDEFEESPVDVDNKVEEVYKSTAAEKDDGCEEVDDSLAALNQKDEEYRESTPVENEEQFGRLVNEDEVEELPPGEVVDKFANEEEVETIEDSISVLKVTVTSELENTTHFTQVDELKLQSKVEDLDNQAGLGKLKESCALSMLIRVHDLEKSHEVTPSMDKNGLECMDTQLILEEELQQSIAAEKGIAGVELGEYTPVVQNNRGEELGESTLTFKDKVEEHKESTQTETENEGEGKGESFAALEDKVGSIDNQLQWRKRMEEGSLKNPPQP</sequence>
<feature type="compositionally biased region" description="Basic and acidic residues" evidence="1">
    <location>
        <begin position="972"/>
        <end position="983"/>
    </location>
</feature>